<comment type="catalytic activity">
    <reaction evidence="3">
        <text>2 GTP = 3',3'-c-di-GMP + 2 diphosphate</text>
        <dbReference type="Rhea" id="RHEA:24898"/>
        <dbReference type="ChEBI" id="CHEBI:33019"/>
        <dbReference type="ChEBI" id="CHEBI:37565"/>
        <dbReference type="ChEBI" id="CHEBI:58805"/>
        <dbReference type="EC" id="2.7.7.65"/>
    </reaction>
</comment>
<keyword evidence="7" id="KW-1185">Reference proteome</keyword>
<feature type="domain" description="Cyclic nucleotide-binding" evidence="4">
    <location>
        <begin position="20"/>
        <end position="121"/>
    </location>
</feature>
<dbReference type="NCBIfam" id="TIGR00254">
    <property type="entry name" value="GGDEF"/>
    <property type="match status" value="1"/>
</dbReference>
<dbReference type="InterPro" id="IPR043128">
    <property type="entry name" value="Rev_trsase/Diguanyl_cyclase"/>
</dbReference>
<sequence>MIETTLFTPAESQVLSNSPLFKGIDLTTAYPFMQHWSIREITIGQILLSPMKDNKELLILLEGEWVVTISATSNRPLARIFPGQCVGELSILDDQRPSSHVIATHNSRYLAIQRDELWRFLCAYPMAALNLLRIMATRTRDKSELLESSLGLLHEYRVRAETDTLTGLHNRNWLMDIFPQQLELSMRIGQPVVLMIIDVDFFKKVNDGFGHAVGDQVLKHIAILMQTDIRATDLLARYGGEEFVVMMPATLLVEGQASAERLRKRIQKTPMPINDTDSINLTISIGLSECLTGWTLTDLLNASDQALYMAKNNGRNQVVCWKNPF</sequence>
<comment type="cofactor">
    <cofactor evidence="1">
        <name>Mg(2+)</name>
        <dbReference type="ChEBI" id="CHEBI:18420"/>
    </cofactor>
</comment>
<dbReference type="FunFam" id="3.30.70.270:FF:000001">
    <property type="entry name" value="Diguanylate cyclase domain protein"/>
    <property type="match status" value="1"/>
</dbReference>
<reference evidence="6 7" key="2">
    <citation type="journal article" date="2016" name="Microb. Ecol.">
        <title>Genome Characteristics of a Novel Type I Methanotroph (Sn10-6) Isolated from a Flooded Indian Rice Field.</title>
        <authorList>
            <person name="Rahalkar M.C."/>
            <person name="Pandit P.S."/>
            <person name="Dhakephalkar P.K."/>
            <person name="Pore S."/>
            <person name="Arora P."/>
            <person name="Kapse N."/>
        </authorList>
    </citation>
    <scope>NUCLEOTIDE SEQUENCE [LARGE SCALE GENOMIC DNA]</scope>
    <source>
        <strain evidence="6 7">Sn10-6</strain>
    </source>
</reference>
<dbReference type="Gene3D" id="2.60.120.10">
    <property type="entry name" value="Jelly Rolls"/>
    <property type="match status" value="1"/>
</dbReference>
<evidence type="ECO:0000313" key="7">
    <source>
        <dbReference type="Proteomes" id="UP000033684"/>
    </source>
</evidence>
<dbReference type="InterPro" id="IPR000595">
    <property type="entry name" value="cNMP-bd_dom"/>
</dbReference>
<dbReference type="SMART" id="SM00267">
    <property type="entry name" value="GGDEF"/>
    <property type="match status" value="1"/>
</dbReference>
<dbReference type="CDD" id="cd01949">
    <property type="entry name" value="GGDEF"/>
    <property type="match status" value="1"/>
</dbReference>
<dbReference type="Pfam" id="PF00990">
    <property type="entry name" value="GGDEF"/>
    <property type="match status" value="1"/>
</dbReference>
<organism evidence="6 7">
    <name type="scientific">Methylocucumis oryzae</name>
    <dbReference type="NCBI Taxonomy" id="1632867"/>
    <lineage>
        <taxon>Bacteria</taxon>
        <taxon>Pseudomonadati</taxon>
        <taxon>Pseudomonadota</taxon>
        <taxon>Gammaproteobacteria</taxon>
        <taxon>Methylococcales</taxon>
        <taxon>Methylococcaceae</taxon>
        <taxon>Methylocucumis</taxon>
    </lineage>
</organism>
<dbReference type="InterPro" id="IPR029787">
    <property type="entry name" value="Nucleotide_cyclase"/>
</dbReference>
<dbReference type="InterPro" id="IPR014710">
    <property type="entry name" value="RmlC-like_jellyroll"/>
</dbReference>
<dbReference type="Proteomes" id="UP000033684">
    <property type="component" value="Unassembled WGS sequence"/>
</dbReference>
<dbReference type="EMBL" id="LAJX01000055">
    <property type="protein sequence ID" value="KJV07174.1"/>
    <property type="molecule type" value="Genomic_DNA"/>
</dbReference>
<dbReference type="CDD" id="cd00038">
    <property type="entry name" value="CAP_ED"/>
    <property type="match status" value="1"/>
</dbReference>
<dbReference type="EC" id="2.7.7.65" evidence="2"/>
<dbReference type="PROSITE" id="PS50887">
    <property type="entry name" value="GGDEF"/>
    <property type="match status" value="1"/>
</dbReference>
<dbReference type="InterPro" id="IPR018490">
    <property type="entry name" value="cNMP-bd_dom_sf"/>
</dbReference>
<evidence type="ECO:0000259" key="4">
    <source>
        <dbReference type="PROSITE" id="PS50042"/>
    </source>
</evidence>
<accession>A0A0F3INM5</accession>
<gene>
    <name evidence="6" type="ORF">VZ94_06340</name>
</gene>
<reference evidence="7" key="1">
    <citation type="submission" date="2015-03" db="EMBL/GenBank/DDBJ databases">
        <title>Draft genome sequence of a novel methanotroph (Sn10-6) isolated from flooded ricefield rhizosphere in India.</title>
        <authorList>
            <person name="Pandit P.S."/>
            <person name="Pore S.D."/>
            <person name="Arora P."/>
            <person name="Kapse N.G."/>
            <person name="Dhakephalkar P.K."/>
            <person name="Rahalkar M.C."/>
        </authorList>
    </citation>
    <scope>NUCLEOTIDE SEQUENCE [LARGE SCALE GENOMIC DNA]</scope>
    <source>
        <strain evidence="7">Sn10-6</strain>
    </source>
</reference>
<dbReference type="Pfam" id="PF00027">
    <property type="entry name" value="cNMP_binding"/>
    <property type="match status" value="1"/>
</dbReference>
<proteinExistence type="predicted"/>
<evidence type="ECO:0000256" key="1">
    <source>
        <dbReference type="ARBA" id="ARBA00001946"/>
    </source>
</evidence>
<dbReference type="RefSeq" id="WP_045778595.1">
    <property type="nucleotide sequence ID" value="NZ_LAJX01000055.1"/>
</dbReference>
<protein>
    <recommendedName>
        <fullName evidence="2">diguanylate cyclase</fullName>
        <ecNumber evidence="2">2.7.7.65</ecNumber>
    </recommendedName>
</protein>
<evidence type="ECO:0000256" key="2">
    <source>
        <dbReference type="ARBA" id="ARBA00012528"/>
    </source>
</evidence>
<dbReference type="AlphaFoldDB" id="A0A0F3INM5"/>
<feature type="domain" description="GGDEF" evidence="5">
    <location>
        <begin position="190"/>
        <end position="323"/>
    </location>
</feature>
<dbReference type="PANTHER" id="PTHR45138:SF9">
    <property type="entry name" value="DIGUANYLATE CYCLASE DGCM-RELATED"/>
    <property type="match status" value="1"/>
</dbReference>
<dbReference type="Gene3D" id="3.30.70.270">
    <property type="match status" value="1"/>
</dbReference>
<dbReference type="SUPFAM" id="SSF51206">
    <property type="entry name" value="cAMP-binding domain-like"/>
    <property type="match status" value="1"/>
</dbReference>
<dbReference type="OrthoDB" id="9773156at2"/>
<evidence type="ECO:0000259" key="5">
    <source>
        <dbReference type="PROSITE" id="PS50887"/>
    </source>
</evidence>
<evidence type="ECO:0000313" key="6">
    <source>
        <dbReference type="EMBL" id="KJV07174.1"/>
    </source>
</evidence>
<comment type="caution">
    <text evidence="6">The sequence shown here is derived from an EMBL/GenBank/DDBJ whole genome shotgun (WGS) entry which is preliminary data.</text>
</comment>
<name>A0A0F3INM5_9GAMM</name>
<dbReference type="SUPFAM" id="SSF55073">
    <property type="entry name" value="Nucleotide cyclase"/>
    <property type="match status" value="1"/>
</dbReference>
<dbReference type="PROSITE" id="PS50042">
    <property type="entry name" value="CNMP_BINDING_3"/>
    <property type="match status" value="1"/>
</dbReference>
<dbReference type="InterPro" id="IPR050469">
    <property type="entry name" value="Diguanylate_Cyclase"/>
</dbReference>
<dbReference type="InterPro" id="IPR000160">
    <property type="entry name" value="GGDEF_dom"/>
</dbReference>
<dbReference type="PATRIC" id="fig|1632867.3.peg.4685"/>
<dbReference type="PANTHER" id="PTHR45138">
    <property type="entry name" value="REGULATORY COMPONENTS OF SENSORY TRANSDUCTION SYSTEM"/>
    <property type="match status" value="1"/>
</dbReference>
<evidence type="ECO:0000256" key="3">
    <source>
        <dbReference type="ARBA" id="ARBA00034247"/>
    </source>
</evidence>
<dbReference type="GO" id="GO:0052621">
    <property type="term" value="F:diguanylate cyclase activity"/>
    <property type="evidence" value="ECO:0007669"/>
    <property type="project" value="UniProtKB-EC"/>
</dbReference>